<sequence length="559" mass="56168">MGNELSLRRWCFVCRTGFFIAMHLSLSSFVWSANKYLTVSHLRFASRLLFRYHHRLLHSTVLHTSYTPYNMKIPSSSSVIFATLAISASSTSLAAPTNGDTPHAEATLNPSPSGNRIASRRDSFARGVRPTNMQQEIDLARSVTENDGLEARGLLDPLLGGILCPLVTPILDCREPAGAKKEKVGKQSQSTFEAGPSTSMSSEEAIQRFESAIAIIKAQQASDPSYTPSDDSNSSPDGSRSGDDSGAGGDSWDAHVGVGDDDSTPQDESDSTAAAAEYDPATPSPPPNTPDMSSSAAPSSSVWVPSSSASAEPTDIPARRDLLPSDISSSAEASSSVSVAPSSTTSSAPSFSSSVASSSSASAVSAEPTDTLARRDSPPSSLPVSAPVAVPTVVSGAAGQLPVEKVTGQLPVDVSPANGATNGAPVVITDTEKLVQDAVGLAGSTRRRGVDPPVQAPGPVAATPSTVLSVVNGKPSDIAAAPSSAGGAPSTVESKAPGPAGGAAAGAVNSGEGVAPAPVMVVPGKAGGVIQTGASSGGSNAGKVVGTAGNTVGDAASNA</sequence>
<dbReference type="AlphaFoldDB" id="A0AAD6T7F4"/>
<dbReference type="Proteomes" id="UP001218188">
    <property type="component" value="Unassembled WGS sequence"/>
</dbReference>
<feature type="compositionally biased region" description="Low complexity" evidence="1">
    <location>
        <begin position="505"/>
        <end position="524"/>
    </location>
</feature>
<keyword evidence="3" id="KW-1185">Reference proteome</keyword>
<feature type="region of interest" description="Disordered" evidence="1">
    <location>
        <begin position="480"/>
        <end position="559"/>
    </location>
</feature>
<evidence type="ECO:0000256" key="1">
    <source>
        <dbReference type="SAM" id="MobiDB-lite"/>
    </source>
</evidence>
<protein>
    <submittedName>
        <fullName evidence="2">Uncharacterized protein</fullName>
    </submittedName>
</protein>
<evidence type="ECO:0000313" key="3">
    <source>
        <dbReference type="Proteomes" id="UP001218188"/>
    </source>
</evidence>
<comment type="caution">
    <text evidence="2">The sequence shown here is derived from an EMBL/GenBank/DDBJ whole genome shotgun (WGS) entry which is preliminary data.</text>
</comment>
<feature type="compositionally biased region" description="Low complexity" evidence="1">
    <location>
        <begin position="290"/>
        <end position="311"/>
    </location>
</feature>
<feature type="compositionally biased region" description="Acidic residues" evidence="1">
    <location>
        <begin position="259"/>
        <end position="270"/>
    </location>
</feature>
<feature type="compositionally biased region" description="Low complexity" evidence="1">
    <location>
        <begin position="328"/>
        <end position="367"/>
    </location>
</feature>
<feature type="region of interest" description="Disordered" evidence="1">
    <location>
        <begin position="95"/>
        <end position="127"/>
    </location>
</feature>
<proteinExistence type="predicted"/>
<name>A0AAD6T7F4_9AGAR</name>
<feature type="region of interest" description="Disordered" evidence="1">
    <location>
        <begin position="179"/>
        <end position="204"/>
    </location>
</feature>
<reference evidence="2" key="1">
    <citation type="submission" date="2023-03" db="EMBL/GenBank/DDBJ databases">
        <title>Massive genome expansion in bonnet fungi (Mycena s.s.) driven by repeated elements and novel gene families across ecological guilds.</title>
        <authorList>
            <consortium name="Lawrence Berkeley National Laboratory"/>
            <person name="Harder C.B."/>
            <person name="Miyauchi S."/>
            <person name="Viragh M."/>
            <person name="Kuo A."/>
            <person name="Thoen E."/>
            <person name="Andreopoulos B."/>
            <person name="Lu D."/>
            <person name="Skrede I."/>
            <person name="Drula E."/>
            <person name="Henrissat B."/>
            <person name="Morin E."/>
            <person name="Kohler A."/>
            <person name="Barry K."/>
            <person name="LaButti K."/>
            <person name="Morin E."/>
            <person name="Salamov A."/>
            <person name="Lipzen A."/>
            <person name="Mereny Z."/>
            <person name="Hegedus B."/>
            <person name="Baldrian P."/>
            <person name="Stursova M."/>
            <person name="Weitz H."/>
            <person name="Taylor A."/>
            <person name="Grigoriev I.V."/>
            <person name="Nagy L.G."/>
            <person name="Martin F."/>
            <person name="Kauserud H."/>
        </authorList>
    </citation>
    <scope>NUCLEOTIDE SEQUENCE</scope>
    <source>
        <strain evidence="2">CBHHK200</strain>
    </source>
</reference>
<organism evidence="2 3">
    <name type="scientific">Mycena alexandri</name>
    <dbReference type="NCBI Taxonomy" id="1745969"/>
    <lineage>
        <taxon>Eukaryota</taxon>
        <taxon>Fungi</taxon>
        <taxon>Dikarya</taxon>
        <taxon>Basidiomycota</taxon>
        <taxon>Agaricomycotina</taxon>
        <taxon>Agaricomycetes</taxon>
        <taxon>Agaricomycetidae</taxon>
        <taxon>Agaricales</taxon>
        <taxon>Marasmiineae</taxon>
        <taxon>Mycenaceae</taxon>
        <taxon>Mycena</taxon>
    </lineage>
</organism>
<feature type="compositionally biased region" description="Low complexity" evidence="1">
    <location>
        <begin position="480"/>
        <end position="490"/>
    </location>
</feature>
<dbReference type="EMBL" id="JARJCM010000022">
    <property type="protein sequence ID" value="KAJ7040256.1"/>
    <property type="molecule type" value="Genomic_DNA"/>
</dbReference>
<evidence type="ECO:0000313" key="2">
    <source>
        <dbReference type="EMBL" id="KAJ7040256.1"/>
    </source>
</evidence>
<feature type="region of interest" description="Disordered" evidence="1">
    <location>
        <begin position="219"/>
        <end position="386"/>
    </location>
</feature>
<accession>A0AAD6T7F4</accession>
<feature type="compositionally biased region" description="Low complexity" evidence="1">
    <location>
        <begin position="219"/>
        <end position="239"/>
    </location>
</feature>
<feature type="compositionally biased region" description="Polar residues" evidence="1">
    <location>
        <begin position="186"/>
        <end position="204"/>
    </location>
</feature>
<gene>
    <name evidence="2" type="ORF">C8F04DRAFT_1082953</name>
</gene>